<dbReference type="InterPro" id="IPR029058">
    <property type="entry name" value="AB_hydrolase_fold"/>
</dbReference>
<dbReference type="Gene3D" id="3.40.50.1820">
    <property type="entry name" value="alpha/beta hydrolase"/>
    <property type="match status" value="1"/>
</dbReference>
<evidence type="ECO:0000313" key="2">
    <source>
        <dbReference type="EMBL" id="KTC98913.1"/>
    </source>
</evidence>
<dbReference type="GO" id="GO:0006629">
    <property type="term" value="P:lipid metabolic process"/>
    <property type="evidence" value="ECO:0007669"/>
    <property type="project" value="InterPro"/>
</dbReference>
<evidence type="ECO:0000313" key="3">
    <source>
        <dbReference type="Proteomes" id="UP000054785"/>
    </source>
</evidence>
<evidence type="ECO:0000259" key="1">
    <source>
        <dbReference type="Pfam" id="PF01764"/>
    </source>
</evidence>
<organism evidence="2 3">
    <name type="scientific">Legionella geestiana</name>
    <dbReference type="NCBI Taxonomy" id="45065"/>
    <lineage>
        <taxon>Bacteria</taxon>
        <taxon>Pseudomonadati</taxon>
        <taxon>Pseudomonadota</taxon>
        <taxon>Gammaproteobacteria</taxon>
        <taxon>Legionellales</taxon>
        <taxon>Legionellaceae</taxon>
        <taxon>Legionella</taxon>
    </lineage>
</organism>
<protein>
    <submittedName>
        <fullName evidence="2">Substrate of the Dot/Icm system</fullName>
    </submittedName>
</protein>
<comment type="caution">
    <text evidence="2">The sequence shown here is derived from an EMBL/GenBank/DDBJ whole genome shotgun (WGS) entry which is preliminary data.</text>
</comment>
<dbReference type="Proteomes" id="UP000054785">
    <property type="component" value="Unassembled WGS sequence"/>
</dbReference>
<dbReference type="AlphaFoldDB" id="A0A0W0TT83"/>
<dbReference type="SUPFAM" id="SSF53474">
    <property type="entry name" value="alpha/beta-Hydrolases"/>
    <property type="match status" value="1"/>
</dbReference>
<proteinExistence type="predicted"/>
<keyword evidence="3" id="KW-1185">Reference proteome</keyword>
<gene>
    <name evidence="2" type="primary">sidB_2</name>
    <name evidence="2" type="ORF">Lgee_1359</name>
</gene>
<name>A0A0W0TT83_9GAMM</name>
<dbReference type="InterPro" id="IPR002921">
    <property type="entry name" value="Fungal_lipase-type"/>
</dbReference>
<dbReference type="OrthoDB" id="5644263at2"/>
<dbReference type="Pfam" id="PF01764">
    <property type="entry name" value="Lipase_3"/>
    <property type="match status" value="1"/>
</dbReference>
<dbReference type="PATRIC" id="fig|45065.4.peg.1467"/>
<dbReference type="EMBL" id="LNYC01000052">
    <property type="protein sequence ID" value="KTC98913.1"/>
    <property type="molecule type" value="Genomic_DNA"/>
</dbReference>
<reference evidence="2 3" key="1">
    <citation type="submission" date="2015-11" db="EMBL/GenBank/DDBJ databases">
        <title>Genomic analysis of 38 Legionella species identifies large and diverse effector repertoires.</title>
        <authorList>
            <person name="Burstein D."/>
            <person name="Amaro F."/>
            <person name="Zusman T."/>
            <person name="Lifshitz Z."/>
            <person name="Cohen O."/>
            <person name="Gilbert J.A."/>
            <person name="Pupko T."/>
            <person name="Shuman H.A."/>
            <person name="Segal G."/>
        </authorList>
    </citation>
    <scope>NUCLEOTIDE SEQUENCE [LARGE SCALE GENOMIC DNA]</scope>
    <source>
        <strain evidence="2 3">ATCC 49504</strain>
    </source>
</reference>
<accession>A0A0W0TT83</accession>
<feature type="domain" description="Fungal lipase-type" evidence="1">
    <location>
        <begin position="62"/>
        <end position="109"/>
    </location>
</feature>
<sequence length="308" mass="34657">MDLSPRCKLHTAYIINFVGNASCYEDVIEPMKENAKDLNRVVIGFNLRGVLKSSGQAKSKDDLVNDGIAQVQRLLNAGVPSRNIILKGHSLGGALATMVAHHFHQQGQPLYLFNDRSFSSITNFVVGLIRTAGTETGHRESFGMKLLGWMAKPFIKFGVSLVKWEINADDAYKAIPEAYKEYILARSQKTDRDESADDTVITHYASLHHALKSERRAQKDELEIGISRLENNTNSDDKQRTEKLAALKAKKEHFKARKMHFFLPQYDAHCASLTDLKNRTGQNGEVFFKAFIDRADEHQRGSAPQHTM</sequence>